<dbReference type="AlphaFoldDB" id="A0A144HBE5"/>
<evidence type="ECO:0000256" key="1">
    <source>
        <dbReference type="ARBA" id="ARBA00000799"/>
    </source>
</evidence>
<feature type="active site" description="Proton donor" evidence="5">
    <location>
        <position position="240"/>
    </location>
</feature>
<proteinExistence type="inferred from homology"/>
<keyword evidence="5" id="KW-0479">Metal-binding</keyword>
<dbReference type="InterPro" id="IPR044250">
    <property type="entry name" value="MenF-like"/>
</dbReference>
<comment type="pathway">
    <text evidence="5">Quinol/quinone metabolism; 1,4-dihydroxy-2-naphthoate biosynthesis; 1,4-dihydroxy-2-naphthoate from chorismate: step 1/7.</text>
</comment>
<feature type="binding site" evidence="5">
    <location>
        <position position="284"/>
    </location>
    <ligand>
        <name>Mg(2+)</name>
        <dbReference type="ChEBI" id="CHEBI:18420"/>
    </ligand>
</feature>
<sequence>MNSIFLALEQLRSQLSQALPAAPGLRHFDVSFPLNDAFDPLAWLGEQQCYPQFYWQQRNGDEELAALGAVTQFPSLELASQFLREQNAAGDTRICGLNAFNPEQGSLFLPRLLWRRTAGNATLRLQLWSDRSLQEDACAALDFLQQLRPARSIRPLSVQVEHETHQPQQAEWLKLIRTATETIARGDFEKVVLARATDLQFTQRVNPVALMAASRALNLHCYHFCMVFDASNAFLGSTPERLWRRRGKLLRTEALAGTVASHNDDKQAQRLGEWLLNDDKNQRENMLVVEDICQRLQHHTQTLEVLPAQVVRLRKVQHLRRCIWTELKQADDEQCLHMLQPTAAVAGLPRQPAREFIQKVEPFNREWYAGSAGYLSPEQSEFCVALRSARVLEDSLRLYAGAGIVSGSDPEQEWQEIENKAGGLRSLLLRD</sequence>
<comment type="function">
    <text evidence="5">Catalyzes the conversion of chorismate to isochorismate.</text>
</comment>
<evidence type="ECO:0000256" key="2">
    <source>
        <dbReference type="ARBA" id="ARBA00005297"/>
    </source>
</evidence>
<dbReference type="NCBIfam" id="NF011588">
    <property type="entry name" value="PRK15012.1"/>
    <property type="match status" value="1"/>
</dbReference>
<protein>
    <recommendedName>
        <fullName evidence="5">Isochorismate synthase MenF</fullName>
        <ecNumber evidence="5">5.4.4.2</ecNumber>
    </recommendedName>
    <alternativeName>
        <fullName evidence="5">Isochorismate mutase</fullName>
    </alternativeName>
</protein>
<dbReference type="Proteomes" id="UP000076008">
    <property type="component" value="Unassembled WGS sequence"/>
</dbReference>
<name>A0A144HBE5_ENTCL</name>
<keyword evidence="3 5" id="KW-0460">Magnesium</keyword>
<keyword evidence="5" id="KW-0474">Menaquinone biosynthesis</keyword>
<dbReference type="NCBIfam" id="TIGR00543">
    <property type="entry name" value="isochor_syn"/>
    <property type="match status" value="1"/>
</dbReference>
<reference evidence="7 8" key="1">
    <citation type="submission" date="2016-03" db="EMBL/GenBank/DDBJ databases">
        <authorList>
            <consortium name="Pathogen Informatics"/>
        </authorList>
    </citation>
    <scope>NUCLEOTIDE SEQUENCE [LARGE SCALE GENOMIC DNA]</scope>
    <source>
        <strain evidence="8">e1252</strain>
    </source>
</reference>
<dbReference type="GO" id="GO:0008909">
    <property type="term" value="F:isochorismate synthase activity"/>
    <property type="evidence" value="ECO:0007669"/>
    <property type="project" value="UniProtKB-UniRule"/>
</dbReference>
<evidence type="ECO:0000313" key="7">
    <source>
        <dbReference type="EMBL" id="CZV04440.1"/>
    </source>
</evidence>
<feature type="active site" description="Proton acceptor" evidence="5">
    <location>
        <position position="190"/>
    </location>
</feature>
<gene>
    <name evidence="5 7" type="primary">menF</name>
    <name evidence="7" type="ORF">SAMEA2273318_01638</name>
</gene>
<dbReference type="SUPFAM" id="SSF56322">
    <property type="entry name" value="ADC synthase"/>
    <property type="match status" value="1"/>
</dbReference>
<dbReference type="FunFam" id="3.60.120.10:FF:000002">
    <property type="entry name" value="Isochorismate synthase MenF"/>
    <property type="match status" value="1"/>
</dbReference>
<dbReference type="InterPro" id="IPR004561">
    <property type="entry name" value="IsoChor_synthase"/>
</dbReference>
<accession>A0A144HBE5</accession>
<feature type="domain" description="Chorismate-utilising enzyme C-terminal" evidence="6">
    <location>
        <begin position="169"/>
        <end position="420"/>
    </location>
</feature>
<keyword evidence="4 5" id="KW-0413">Isomerase</keyword>
<comment type="similarity">
    <text evidence="2 5">Belongs to the isochorismate synthase family.</text>
</comment>
<organism evidence="7 8">
    <name type="scientific">Enterobacter cloacae</name>
    <dbReference type="NCBI Taxonomy" id="550"/>
    <lineage>
        <taxon>Bacteria</taxon>
        <taxon>Pseudomonadati</taxon>
        <taxon>Pseudomonadota</taxon>
        <taxon>Gammaproteobacteria</taxon>
        <taxon>Enterobacterales</taxon>
        <taxon>Enterobacteriaceae</taxon>
        <taxon>Enterobacter</taxon>
        <taxon>Enterobacter cloacae complex</taxon>
    </lineage>
</organism>
<comment type="cofactor">
    <cofactor evidence="5">
        <name>Mg(2+)</name>
        <dbReference type="ChEBI" id="CHEBI:18420"/>
    </cofactor>
</comment>
<feature type="binding site" evidence="5">
    <location>
        <position position="416"/>
    </location>
    <ligand>
        <name>Mg(2+)</name>
        <dbReference type="ChEBI" id="CHEBI:18420"/>
    </ligand>
</feature>
<dbReference type="RefSeq" id="WP_063143737.1">
    <property type="nucleotide sequence ID" value="NZ_FJXR01000008.1"/>
</dbReference>
<evidence type="ECO:0000256" key="4">
    <source>
        <dbReference type="ARBA" id="ARBA00023235"/>
    </source>
</evidence>
<dbReference type="GO" id="GO:0000287">
    <property type="term" value="F:magnesium ion binding"/>
    <property type="evidence" value="ECO:0007669"/>
    <property type="project" value="UniProtKB-UniRule"/>
</dbReference>
<evidence type="ECO:0000313" key="8">
    <source>
        <dbReference type="Proteomes" id="UP000076008"/>
    </source>
</evidence>
<dbReference type="Pfam" id="PF00425">
    <property type="entry name" value="Chorismate_bind"/>
    <property type="match status" value="1"/>
</dbReference>
<comment type="pathway">
    <text evidence="5">Quinol/quinone metabolism; menaquinone biosynthesis.</text>
</comment>
<dbReference type="PANTHER" id="PTHR47253:SF4">
    <property type="entry name" value="ISOCHORISMATE SYNTHASE 2, CHLOROPLASTIC"/>
    <property type="match status" value="1"/>
</dbReference>
<evidence type="ECO:0000256" key="5">
    <source>
        <dbReference type="HAMAP-Rule" id="MF_01935"/>
    </source>
</evidence>
<dbReference type="UniPathway" id="UPA01057">
    <property type="reaction ID" value="UER00163"/>
</dbReference>
<dbReference type="InterPro" id="IPR005801">
    <property type="entry name" value="ADC_synthase"/>
</dbReference>
<comment type="catalytic activity">
    <reaction evidence="1 5">
        <text>chorismate = isochorismate</text>
        <dbReference type="Rhea" id="RHEA:18985"/>
        <dbReference type="ChEBI" id="CHEBI:29748"/>
        <dbReference type="ChEBI" id="CHEBI:29780"/>
        <dbReference type="EC" id="5.4.4.2"/>
    </reaction>
</comment>
<dbReference type="Gene3D" id="3.60.120.10">
    <property type="entry name" value="Anthranilate synthase"/>
    <property type="match status" value="1"/>
</dbReference>
<dbReference type="InterPro" id="IPR034681">
    <property type="entry name" value="MenF"/>
</dbReference>
<evidence type="ECO:0000259" key="6">
    <source>
        <dbReference type="Pfam" id="PF00425"/>
    </source>
</evidence>
<dbReference type="GO" id="GO:0009234">
    <property type="term" value="P:menaquinone biosynthetic process"/>
    <property type="evidence" value="ECO:0007669"/>
    <property type="project" value="UniProtKB-UniRule"/>
</dbReference>
<evidence type="ECO:0000256" key="3">
    <source>
        <dbReference type="ARBA" id="ARBA00022842"/>
    </source>
</evidence>
<dbReference type="PANTHER" id="PTHR47253">
    <property type="match status" value="1"/>
</dbReference>
<dbReference type="EC" id="5.4.4.2" evidence="5"/>
<dbReference type="UniPathway" id="UPA00079"/>
<dbReference type="InterPro" id="IPR015890">
    <property type="entry name" value="Chorismate_C"/>
</dbReference>
<dbReference type="HAMAP" id="MF_01935">
    <property type="entry name" value="MenF"/>
    <property type="match status" value="1"/>
</dbReference>
<dbReference type="EMBL" id="FJXR01000008">
    <property type="protein sequence ID" value="CZV04440.1"/>
    <property type="molecule type" value="Genomic_DNA"/>
</dbReference>